<keyword evidence="2" id="KW-1185">Reference proteome</keyword>
<dbReference type="Proteomes" id="UP000799441">
    <property type="component" value="Unassembled WGS sequence"/>
</dbReference>
<accession>A0A9P4PZN3</accession>
<proteinExistence type="predicted"/>
<organism evidence="1 2">
    <name type="scientific">Polychaeton citri CBS 116435</name>
    <dbReference type="NCBI Taxonomy" id="1314669"/>
    <lineage>
        <taxon>Eukaryota</taxon>
        <taxon>Fungi</taxon>
        <taxon>Dikarya</taxon>
        <taxon>Ascomycota</taxon>
        <taxon>Pezizomycotina</taxon>
        <taxon>Dothideomycetes</taxon>
        <taxon>Dothideomycetidae</taxon>
        <taxon>Capnodiales</taxon>
        <taxon>Capnodiaceae</taxon>
        <taxon>Polychaeton</taxon>
    </lineage>
</organism>
<name>A0A9P4PZN3_9PEZI</name>
<evidence type="ECO:0000313" key="1">
    <source>
        <dbReference type="EMBL" id="KAF2716770.1"/>
    </source>
</evidence>
<dbReference type="AlphaFoldDB" id="A0A9P4PZN3"/>
<gene>
    <name evidence="1" type="ORF">K431DRAFT_170680</name>
</gene>
<sequence length="76" mass="8508">MQMAIPALSQNHRATRSDDNHRGLLCRSLTNLVGNVYAHQPWSYARAHAYVESPKSRTAHLPMVHQVSPITCMILG</sequence>
<evidence type="ECO:0000313" key="2">
    <source>
        <dbReference type="Proteomes" id="UP000799441"/>
    </source>
</evidence>
<comment type="caution">
    <text evidence="1">The sequence shown here is derived from an EMBL/GenBank/DDBJ whole genome shotgun (WGS) entry which is preliminary data.</text>
</comment>
<reference evidence="1" key="1">
    <citation type="journal article" date="2020" name="Stud. Mycol.">
        <title>101 Dothideomycetes genomes: a test case for predicting lifestyles and emergence of pathogens.</title>
        <authorList>
            <person name="Haridas S."/>
            <person name="Albert R."/>
            <person name="Binder M."/>
            <person name="Bloem J."/>
            <person name="Labutti K."/>
            <person name="Salamov A."/>
            <person name="Andreopoulos B."/>
            <person name="Baker S."/>
            <person name="Barry K."/>
            <person name="Bills G."/>
            <person name="Bluhm B."/>
            <person name="Cannon C."/>
            <person name="Castanera R."/>
            <person name="Culley D."/>
            <person name="Daum C."/>
            <person name="Ezra D."/>
            <person name="Gonzalez J."/>
            <person name="Henrissat B."/>
            <person name="Kuo A."/>
            <person name="Liang C."/>
            <person name="Lipzen A."/>
            <person name="Lutzoni F."/>
            <person name="Magnuson J."/>
            <person name="Mondo S."/>
            <person name="Nolan M."/>
            <person name="Ohm R."/>
            <person name="Pangilinan J."/>
            <person name="Park H.-J."/>
            <person name="Ramirez L."/>
            <person name="Alfaro M."/>
            <person name="Sun H."/>
            <person name="Tritt A."/>
            <person name="Yoshinaga Y."/>
            <person name="Zwiers L.-H."/>
            <person name="Turgeon B."/>
            <person name="Goodwin S."/>
            <person name="Spatafora J."/>
            <person name="Crous P."/>
            <person name="Grigoriev I."/>
        </authorList>
    </citation>
    <scope>NUCLEOTIDE SEQUENCE</scope>
    <source>
        <strain evidence="1">CBS 116435</strain>
    </source>
</reference>
<dbReference type="EMBL" id="MU003862">
    <property type="protein sequence ID" value="KAF2716770.1"/>
    <property type="molecule type" value="Genomic_DNA"/>
</dbReference>
<protein>
    <submittedName>
        <fullName evidence="1">Uncharacterized protein</fullName>
    </submittedName>
</protein>